<name>A0A327KZU2_9BRAD</name>
<evidence type="ECO:0000256" key="3">
    <source>
        <dbReference type="RuleBase" id="RU362073"/>
    </source>
</evidence>
<dbReference type="PRINTS" id="PR00207">
    <property type="entry name" value="FLAGELLIN"/>
</dbReference>
<reference evidence="6 7" key="1">
    <citation type="submission" date="2017-07" db="EMBL/GenBank/DDBJ databases">
        <title>Draft Genome Sequences of Select Purple Nonsulfur Bacteria.</title>
        <authorList>
            <person name="Lasarre B."/>
            <person name="Mckinlay J.B."/>
        </authorList>
    </citation>
    <scope>NUCLEOTIDE SEQUENCE [LARGE SCALE GENOMIC DNA]</scope>
    <source>
        <strain evidence="6 7">DSM 5909</strain>
    </source>
</reference>
<dbReference type="OrthoDB" id="9796789at2"/>
<dbReference type="EMBL" id="NPEX01000072">
    <property type="protein sequence ID" value="RAI43751.1"/>
    <property type="molecule type" value="Genomic_DNA"/>
</dbReference>
<dbReference type="RefSeq" id="WP_111419398.1">
    <property type="nucleotide sequence ID" value="NZ_NPEX01000072.1"/>
</dbReference>
<feature type="domain" description="Flagellin N-terminal" evidence="4">
    <location>
        <begin position="4"/>
        <end position="141"/>
    </location>
</feature>
<feature type="domain" description="Flagellin C-terminal" evidence="5">
    <location>
        <begin position="191"/>
        <end position="275"/>
    </location>
</feature>
<dbReference type="PANTHER" id="PTHR42792:SF2">
    <property type="entry name" value="FLAGELLIN"/>
    <property type="match status" value="1"/>
</dbReference>
<keyword evidence="2 3" id="KW-0975">Bacterial flagellum</keyword>
<accession>A0A327KZU2</accession>
<keyword evidence="6" id="KW-0282">Flagellum</keyword>
<dbReference type="InterPro" id="IPR046358">
    <property type="entry name" value="Flagellin_C"/>
</dbReference>
<dbReference type="InterPro" id="IPR001492">
    <property type="entry name" value="Flagellin"/>
</dbReference>
<dbReference type="Gene3D" id="6.10.10.10">
    <property type="entry name" value="Flagellar export chaperone, C-terminal domain"/>
    <property type="match status" value="1"/>
</dbReference>
<evidence type="ECO:0000313" key="6">
    <source>
        <dbReference type="EMBL" id="RAI43751.1"/>
    </source>
</evidence>
<comment type="function">
    <text evidence="3">Flagellin is the subunit protein which polymerizes to form the filaments of bacterial flagella.</text>
</comment>
<dbReference type="Pfam" id="PF00669">
    <property type="entry name" value="Flagellin_N"/>
    <property type="match status" value="1"/>
</dbReference>
<keyword evidence="3" id="KW-0964">Secreted</keyword>
<dbReference type="Proteomes" id="UP000249130">
    <property type="component" value="Unassembled WGS sequence"/>
</dbReference>
<dbReference type="Pfam" id="PF00700">
    <property type="entry name" value="Flagellin_C"/>
    <property type="match status" value="1"/>
</dbReference>
<comment type="caution">
    <text evidence="6">The sequence shown here is derived from an EMBL/GenBank/DDBJ whole genome shotgun (WGS) entry which is preliminary data.</text>
</comment>
<evidence type="ECO:0000256" key="1">
    <source>
        <dbReference type="ARBA" id="ARBA00005709"/>
    </source>
</evidence>
<dbReference type="InterPro" id="IPR001029">
    <property type="entry name" value="Flagellin_N"/>
</dbReference>
<evidence type="ECO:0000313" key="7">
    <source>
        <dbReference type="Proteomes" id="UP000249130"/>
    </source>
</evidence>
<sequence>MPVITTNTAANSAVRYLNINSKDQSDSLSKLASGSRINQASDDAAGLAISTRISSDITALSQAATNASHGVAVLQTADGGASNISDILQRMKTLASQASSGTVTDTERTYINAEFSQLIDEIDGTATSTRYNGKSLLDGTSSAFAGSGTTVMVGSDATDTITVSIATLTATALSVDSLTVSTQSDATAALTSLDTAIDTVSKARADIGAIESRFEFRSESIATQQENLEAANSAIEDVDIASEEAKLASSEVKTQAAVAAAAQANQMPQELLKLLQ</sequence>
<keyword evidence="6" id="KW-0966">Cell projection</keyword>
<evidence type="ECO:0000259" key="5">
    <source>
        <dbReference type="Pfam" id="PF00700"/>
    </source>
</evidence>
<dbReference type="PANTHER" id="PTHR42792">
    <property type="entry name" value="FLAGELLIN"/>
    <property type="match status" value="1"/>
</dbReference>
<gene>
    <name evidence="6" type="ORF">CH341_12655</name>
</gene>
<keyword evidence="7" id="KW-1185">Reference proteome</keyword>
<dbReference type="GO" id="GO:0005198">
    <property type="term" value="F:structural molecule activity"/>
    <property type="evidence" value="ECO:0007669"/>
    <property type="project" value="UniProtKB-UniRule"/>
</dbReference>
<protein>
    <recommendedName>
        <fullName evidence="3">Flagellin</fullName>
    </recommendedName>
</protein>
<comment type="subcellular location">
    <subcellularLocation>
        <location evidence="3">Secreted</location>
    </subcellularLocation>
    <subcellularLocation>
        <location evidence="3">Bacterial flagellum</location>
    </subcellularLocation>
</comment>
<keyword evidence="6" id="KW-0969">Cilium</keyword>
<evidence type="ECO:0000259" key="4">
    <source>
        <dbReference type="Pfam" id="PF00669"/>
    </source>
</evidence>
<comment type="similarity">
    <text evidence="1 3">Belongs to the bacterial flagellin family.</text>
</comment>
<dbReference type="InterPro" id="IPR042187">
    <property type="entry name" value="Flagellin_C_sub2"/>
</dbReference>
<dbReference type="Gene3D" id="1.20.1330.10">
    <property type="entry name" value="f41 fragment of flagellin, N-terminal domain"/>
    <property type="match status" value="1"/>
</dbReference>
<proteinExistence type="inferred from homology"/>
<organism evidence="6 7">
    <name type="scientific">Rhodoplanes roseus</name>
    <dbReference type="NCBI Taxonomy" id="29409"/>
    <lineage>
        <taxon>Bacteria</taxon>
        <taxon>Pseudomonadati</taxon>
        <taxon>Pseudomonadota</taxon>
        <taxon>Alphaproteobacteria</taxon>
        <taxon>Hyphomicrobiales</taxon>
        <taxon>Nitrobacteraceae</taxon>
        <taxon>Rhodoplanes</taxon>
    </lineage>
</organism>
<evidence type="ECO:0000256" key="2">
    <source>
        <dbReference type="ARBA" id="ARBA00023143"/>
    </source>
</evidence>
<dbReference type="AlphaFoldDB" id="A0A327KZU2"/>
<dbReference type="SUPFAM" id="SSF64518">
    <property type="entry name" value="Phase 1 flagellin"/>
    <property type="match status" value="1"/>
</dbReference>
<dbReference type="GO" id="GO:0009288">
    <property type="term" value="C:bacterial-type flagellum"/>
    <property type="evidence" value="ECO:0007669"/>
    <property type="project" value="UniProtKB-SubCell"/>
</dbReference>
<dbReference type="GO" id="GO:0005576">
    <property type="term" value="C:extracellular region"/>
    <property type="evidence" value="ECO:0007669"/>
    <property type="project" value="UniProtKB-SubCell"/>
</dbReference>